<comment type="caution">
    <text evidence="1">The sequence shown here is derived from an EMBL/GenBank/DDBJ whole genome shotgun (WGS) entry which is preliminary data.</text>
</comment>
<name>A0A178Y3M2_SINSA</name>
<dbReference type="Proteomes" id="UP000078507">
    <property type="component" value="Unassembled WGS sequence"/>
</dbReference>
<gene>
    <name evidence="1" type="ORF">ATB98_05865</name>
</gene>
<evidence type="ECO:0000313" key="2">
    <source>
        <dbReference type="Proteomes" id="UP000078507"/>
    </source>
</evidence>
<sequence length="201" mass="20814">MAAIAVPLIPPALAALGKAALFVGSAAAAAFGVNYAMNEMSQAEEEVKPEESTKTTAITCATCAQNPCAELACGAPGSKYRGGAHGCVGLADNKLGPSGTIHSHHVPADHYSPLPRAVGPAIQMEAQDHYASSSYGSKVHGPPYAAQRAMLARGQTMQALMMDAAEVRVIAARSGNPTKYDEAIAQMFAYANCLRQNGIIK</sequence>
<reference evidence="1 2" key="1">
    <citation type="submission" date="2015-11" db="EMBL/GenBank/DDBJ databases">
        <title>Ensifer anhuiense sp. nov., an effective nitrogen fixation bacterium with Glycine soja.</title>
        <authorList>
            <person name="Yan H."/>
            <person name="Chen W."/>
        </authorList>
    </citation>
    <scope>NUCLEOTIDE SEQUENCE [LARGE SCALE GENOMIC DNA]</scope>
    <source>
        <strain evidence="1 2">LMG 7837</strain>
    </source>
</reference>
<keyword evidence="2" id="KW-1185">Reference proteome</keyword>
<dbReference type="AlphaFoldDB" id="A0A178Y3M2"/>
<dbReference type="OrthoDB" id="8396339at2"/>
<proteinExistence type="predicted"/>
<protein>
    <submittedName>
        <fullName evidence="1">Uncharacterized protein</fullName>
    </submittedName>
</protein>
<organism evidence="1 2">
    <name type="scientific">Sinorhizobium saheli</name>
    <dbReference type="NCBI Taxonomy" id="36856"/>
    <lineage>
        <taxon>Bacteria</taxon>
        <taxon>Pseudomonadati</taxon>
        <taxon>Pseudomonadota</taxon>
        <taxon>Alphaproteobacteria</taxon>
        <taxon>Hyphomicrobiales</taxon>
        <taxon>Rhizobiaceae</taxon>
        <taxon>Sinorhizobium/Ensifer group</taxon>
        <taxon>Sinorhizobium</taxon>
    </lineage>
</organism>
<dbReference type="RefSeq" id="WP_066876669.1">
    <property type="nucleotide sequence ID" value="NZ_LNQB01000083.1"/>
</dbReference>
<dbReference type="EMBL" id="LNQB01000083">
    <property type="protein sequence ID" value="OAP41944.1"/>
    <property type="molecule type" value="Genomic_DNA"/>
</dbReference>
<evidence type="ECO:0000313" key="1">
    <source>
        <dbReference type="EMBL" id="OAP41944.1"/>
    </source>
</evidence>
<dbReference type="STRING" id="36856.ATB98_05865"/>
<accession>A0A178Y3M2</accession>